<dbReference type="AlphaFoldDB" id="A0A3P1SGU1"/>
<dbReference type="EMBL" id="RQZF01000001">
    <property type="protein sequence ID" value="RRC96503.1"/>
    <property type="molecule type" value="Genomic_DNA"/>
</dbReference>
<dbReference type="Pfam" id="PF13416">
    <property type="entry name" value="SBP_bac_8"/>
    <property type="match status" value="1"/>
</dbReference>
<dbReference type="OrthoDB" id="9766758at2"/>
<keyword evidence="2" id="KW-0813">Transport</keyword>
<evidence type="ECO:0000313" key="5">
    <source>
        <dbReference type="EMBL" id="RRC96503.1"/>
    </source>
</evidence>
<feature type="chain" id="PRO_5018235713" evidence="4">
    <location>
        <begin position="28"/>
        <end position="412"/>
    </location>
</feature>
<name>A0A3P1SGU1_9ACTO</name>
<dbReference type="PROSITE" id="PS51257">
    <property type="entry name" value="PROKAR_LIPOPROTEIN"/>
    <property type="match status" value="1"/>
</dbReference>
<dbReference type="RefSeq" id="WP_124868155.1">
    <property type="nucleotide sequence ID" value="NZ_RQZF01000001.1"/>
</dbReference>
<organism evidence="5 6">
    <name type="scientific">Schaalia canis</name>
    <dbReference type="NCBI Taxonomy" id="100469"/>
    <lineage>
        <taxon>Bacteria</taxon>
        <taxon>Bacillati</taxon>
        <taxon>Actinomycetota</taxon>
        <taxon>Actinomycetes</taxon>
        <taxon>Actinomycetales</taxon>
        <taxon>Actinomycetaceae</taxon>
        <taxon>Schaalia</taxon>
    </lineage>
</organism>
<evidence type="ECO:0000256" key="2">
    <source>
        <dbReference type="ARBA" id="ARBA00022448"/>
    </source>
</evidence>
<proteinExistence type="inferred from homology"/>
<dbReference type="SUPFAM" id="SSF53850">
    <property type="entry name" value="Periplasmic binding protein-like II"/>
    <property type="match status" value="1"/>
</dbReference>
<comment type="caution">
    <text evidence="5">The sequence shown here is derived from an EMBL/GenBank/DDBJ whole genome shotgun (WGS) entry which is preliminary data.</text>
</comment>
<dbReference type="PANTHER" id="PTHR30061">
    <property type="entry name" value="MALTOSE-BINDING PERIPLASMIC PROTEIN"/>
    <property type="match status" value="1"/>
</dbReference>
<dbReference type="GO" id="GO:1901982">
    <property type="term" value="F:maltose binding"/>
    <property type="evidence" value="ECO:0007669"/>
    <property type="project" value="TreeGrafter"/>
</dbReference>
<dbReference type="GO" id="GO:0055052">
    <property type="term" value="C:ATP-binding cassette (ABC) transporter complex, substrate-binding subunit-containing"/>
    <property type="evidence" value="ECO:0007669"/>
    <property type="project" value="TreeGrafter"/>
</dbReference>
<dbReference type="CDD" id="cd13586">
    <property type="entry name" value="PBP2_Maltose_binding_like"/>
    <property type="match status" value="1"/>
</dbReference>
<gene>
    <name evidence="5" type="ORF">EII11_02385</name>
</gene>
<feature type="signal peptide" evidence="4">
    <location>
        <begin position="1"/>
        <end position="27"/>
    </location>
</feature>
<keyword evidence="6" id="KW-1185">Reference proteome</keyword>
<comment type="similarity">
    <text evidence="1">Belongs to the bacterial solute-binding protein 1 family.</text>
</comment>
<dbReference type="Proteomes" id="UP000280444">
    <property type="component" value="Unassembled WGS sequence"/>
</dbReference>
<evidence type="ECO:0000256" key="4">
    <source>
        <dbReference type="SAM" id="SignalP"/>
    </source>
</evidence>
<dbReference type="InterPro" id="IPR006059">
    <property type="entry name" value="SBP"/>
</dbReference>
<evidence type="ECO:0000256" key="3">
    <source>
        <dbReference type="ARBA" id="ARBA00022729"/>
    </source>
</evidence>
<evidence type="ECO:0000256" key="1">
    <source>
        <dbReference type="ARBA" id="ARBA00008520"/>
    </source>
</evidence>
<accession>A0A3P1SGU1</accession>
<protein>
    <submittedName>
        <fullName evidence="5">Maltose ABC transporter substrate-binding protein</fullName>
    </submittedName>
</protein>
<dbReference type="GO" id="GO:0042956">
    <property type="term" value="P:maltodextrin transmembrane transport"/>
    <property type="evidence" value="ECO:0007669"/>
    <property type="project" value="TreeGrafter"/>
</dbReference>
<evidence type="ECO:0000313" key="6">
    <source>
        <dbReference type="Proteomes" id="UP000280444"/>
    </source>
</evidence>
<dbReference type="PANTHER" id="PTHR30061:SF50">
    <property type="entry name" value="MALTOSE_MALTODEXTRIN-BINDING PERIPLASMIC PROTEIN"/>
    <property type="match status" value="1"/>
</dbReference>
<dbReference type="Gene3D" id="3.40.190.10">
    <property type="entry name" value="Periplasmic binding protein-like II"/>
    <property type="match status" value="2"/>
</dbReference>
<reference evidence="5 6" key="1">
    <citation type="submission" date="2018-11" db="EMBL/GenBank/DDBJ databases">
        <title>Genomes From Bacteria Associated with the Canine Oral Cavity: a Test Case for Automated Genome-Based Taxonomic Assignment.</title>
        <authorList>
            <person name="Coil D.A."/>
            <person name="Jospin G."/>
            <person name="Darling A.E."/>
            <person name="Wallis C."/>
            <person name="Davis I.J."/>
            <person name="Harris S."/>
            <person name="Eisen J.A."/>
            <person name="Holcombe L.J."/>
            <person name="O'Flynn C."/>
        </authorList>
    </citation>
    <scope>NUCLEOTIDE SEQUENCE [LARGE SCALE GENOMIC DNA]</scope>
    <source>
        <strain evidence="5 6">OH770</strain>
    </source>
</reference>
<sequence length="412" mass="43382">MRRGIAALGAIALTATLAACGGTTAPAADTAESSAPATEAEAKVGALTIWADDTRYSQIQELSENFTAATQVEVNVVQKSVDDMVDEFIAQVPTGKGPDIIITAHDKLGQMVSNGVVGPADISGIKGKLAPSAVQAVTYEGQTYGVPYALESIALIRNNALTKAEPATFDEMIEAGKAAGKEYPFIMQVAAEGDPYHMYPFQTSFGAPVFKQEADGSYISELGFAGEEGTKFAEWLKAQGEAKVFDTAITGDIAKQSFIDGKAAFTVTGPWNVGPFREAGMDISILPIPSAGGQPAQPFVGVQAFFASAKTQNQLLVNKYFEFLGTDEAQTKLYELGKRIPAMPSVATKVDDADIKAFAEVAGSGVPMPAIPAMDAVWGFWGVTEANIITGKEAPAEGWMKMAENITNAIKK</sequence>
<keyword evidence="3 4" id="KW-0732">Signal</keyword>
<dbReference type="GO" id="GO:0015768">
    <property type="term" value="P:maltose transport"/>
    <property type="evidence" value="ECO:0007669"/>
    <property type="project" value="TreeGrafter"/>
</dbReference>